<dbReference type="GO" id="GO:0009653">
    <property type="term" value="P:anatomical structure morphogenesis"/>
    <property type="evidence" value="ECO:0007669"/>
    <property type="project" value="TreeGrafter"/>
</dbReference>
<dbReference type="PANTHER" id="PTHR13703">
    <property type="entry name" value="SMAD"/>
    <property type="match status" value="1"/>
</dbReference>
<reference evidence="8" key="1">
    <citation type="submission" date="2022-11" db="UniProtKB">
        <authorList>
            <consortium name="WormBaseParasite"/>
        </authorList>
    </citation>
    <scope>IDENTIFICATION</scope>
</reference>
<dbReference type="GO" id="GO:0032924">
    <property type="term" value="P:activin receptor signaling pathway"/>
    <property type="evidence" value="ECO:0007669"/>
    <property type="project" value="TreeGrafter"/>
</dbReference>
<dbReference type="InterPro" id="IPR036578">
    <property type="entry name" value="SMAD_MH1_sf"/>
</dbReference>
<dbReference type="SUPFAM" id="SSF56366">
    <property type="entry name" value="SMAD MH1 domain"/>
    <property type="match status" value="1"/>
</dbReference>
<evidence type="ECO:0000256" key="3">
    <source>
        <dbReference type="ARBA" id="ARBA00023163"/>
    </source>
</evidence>
<dbReference type="GO" id="GO:0071144">
    <property type="term" value="C:heteromeric SMAD protein complex"/>
    <property type="evidence" value="ECO:0007669"/>
    <property type="project" value="TreeGrafter"/>
</dbReference>
<keyword evidence="2" id="KW-0805">Transcription regulation</keyword>
<dbReference type="Gene3D" id="3.90.520.10">
    <property type="entry name" value="SMAD MH1 domain"/>
    <property type="match status" value="1"/>
</dbReference>
<dbReference type="AlphaFoldDB" id="A0A914WU07"/>
<accession>A0A914WU07</accession>
<evidence type="ECO:0000256" key="1">
    <source>
        <dbReference type="ARBA" id="ARBA00004123"/>
    </source>
</evidence>
<proteinExistence type="predicted"/>
<dbReference type="InterPro" id="IPR013019">
    <property type="entry name" value="MAD_homology_MH1"/>
</dbReference>
<keyword evidence="3" id="KW-0804">Transcription</keyword>
<dbReference type="PANTHER" id="PTHR13703:SF25">
    <property type="entry name" value="MOTHERS AGAINST DECAPENTAPLEGIC HOMOLOG"/>
    <property type="match status" value="1"/>
</dbReference>
<dbReference type="GO" id="GO:0000978">
    <property type="term" value="F:RNA polymerase II cis-regulatory region sequence-specific DNA binding"/>
    <property type="evidence" value="ECO:0007669"/>
    <property type="project" value="TreeGrafter"/>
</dbReference>
<dbReference type="WBParaSite" id="PSAMB.scaffold525size48017.g6724.t1">
    <property type="protein sequence ID" value="PSAMB.scaffold525size48017.g6724.t1"/>
    <property type="gene ID" value="PSAMB.scaffold525size48017.g6724"/>
</dbReference>
<dbReference type="GO" id="GO:0030154">
    <property type="term" value="P:cell differentiation"/>
    <property type="evidence" value="ECO:0007669"/>
    <property type="project" value="TreeGrafter"/>
</dbReference>
<evidence type="ECO:0000256" key="5">
    <source>
        <dbReference type="SAM" id="MobiDB-lite"/>
    </source>
</evidence>
<name>A0A914WU07_9BILA</name>
<keyword evidence="4" id="KW-0539">Nucleus</keyword>
<dbReference type="SMART" id="SM00523">
    <property type="entry name" value="DWA"/>
    <property type="match status" value="1"/>
</dbReference>
<feature type="compositionally biased region" description="Polar residues" evidence="5">
    <location>
        <begin position="231"/>
        <end position="244"/>
    </location>
</feature>
<protein>
    <submittedName>
        <fullName evidence="8">MH1 domain-containing protein</fullName>
    </submittedName>
</protein>
<evidence type="ECO:0000256" key="2">
    <source>
        <dbReference type="ARBA" id="ARBA00023015"/>
    </source>
</evidence>
<dbReference type="GO" id="GO:0000981">
    <property type="term" value="F:DNA-binding transcription factor activity, RNA polymerase II-specific"/>
    <property type="evidence" value="ECO:0007669"/>
    <property type="project" value="TreeGrafter"/>
</dbReference>
<dbReference type="GO" id="GO:0060395">
    <property type="term" value="P:SMAD protein signal transduction"/>
    <property type="evidence" value="ECO:0007669"/>
    <property type="project" value="TreeGrafter"/>
</dbReference>
<comment type="subcellular location">
    <subcellularLocation>
        <location evidence="1">Nucleus</location>
    </subcellularLocation>
</comment>
<feature type="region of interest" description="Disordered" evidence="5">
    <location>
        <begin position="187"/>
        <end position="274"/>
    </location>
</feature>
<sequence>MASLFVNGPLSPPNPVVKRLLSLRKPTRNDQNSNEKDDRWSEKAVKSLAKKLKKTRMLDVLEKAISTQDVHSECVNIPRSLDGRLQVSQRKGLPHVIYCRMWRFPDLQSHHQLKSVPHCKYPFSRKLDQVCVNPLHYEKIEAPTLPAIMVPKLAASSGGSSLSTTSTDLNMGLRSVMGEMFESMAPPTMDLAASPDSNGNDDDDQLSPISTTRLSDQFEERRHTGVDYLTSVDSTIFPGNTEASPQGYLSEDTDMEQQSPGTDFAALSPPLSNR</sequence>
<evidence type="ECO:0000259" key="6">
    <source>
        <dbReference type="PROSITE" id="PS51075"/>
    </source>
</evidence>
<dbReference type="InterPro" id="IPR003619">
    <property type="entry name" value="MAD_homology1_Dwarfin-type"/>
</dbReference>
<dbReference type="Proteomes" id="UP000887566">
    <property type="component" value="Unplaced"/>
</dbReference>
<dbReference type="GO" id="GO:0045944">
    <property type="term" value="P:positive regulation of transcription by RNA polymerase II"/>
    <property type="evidence" value="ECO:0007669"/>
    <property type="project" value="TreeGrafter"/>
</dbReference>
<feature type="domain" description="MH1" evidence="6">
    <location>
        <begin position="15"/>
        <end position="146"/>
    </location>
</feature>
<evidence type="ECO:0000313" key="8">
    <source>
        <dbReference type="WBParaSite" id="PSAMB.scaffold525size48017.g6724.t1"/>
    </source>
</evidence>
<dbReference type="InterPro" id="IPR013790">
    <property type="entry name" value="Dwarfin"/>
</dbReference>
<feature type="compositionally biased region" description="Basic and acidic residues" evidence="5">
    <location>
        <begin position="216"/>
        <end position="225"/>
    </location>
</feature>
<dbReference type="Pfam" id="PF03165">
    <property type="entry name" value="MH1"/>
    <property type="match status" value="1"/>
</dbReference>
<dbReference type="PROSITE" id="PS51075">
    <property type="entry name" value="MH1"/>
    <property type="match status" value="1"/>
</dbReference>
<dbReference type="GO" id="GO:0051239">
    <property type="term" value="P:regulation of multicellular organismal process"/>
    <property type="evidence" value="ECO:0007669"/>
    <property type="project" value="UniProtKB-ARBA"/>
</dbReference>
<dbReference type="GO" id="GO:0070411">
    <property type="term" value="F:I-SMAD binding"/>
    <property type="evidence" value="ECO:0007669"/>
    <property type="project" value="TreeGrafter"/>
</dbReference>
<keyword evidence="7" id="KW-1185">Reference proteome</keyword>
<organism evidence="7 8">
    <name type="scientific">Plectus sambesii</name>
    <dbReference type="NCBI Taxonomy" id="2011161"/>
    <lineage>
        <taxon>Eukaryota</taxon>
        <taxon>Metazoa</taxon>
        <taxon>Ecdysozoa</taxon>
        <taxon>Nematoda</taxon>
        <taxon>Chromadorea</taxon>
        <taxon>Plectida</taxon>
        <taxon>Plectina</taxon>
        <taxon>Plectoidea</taxon>
        <taxon>Plectidae</taxon>
        <taxon>Plectus</taxon>
    </lineage>
</organism>
<evidence type="ECO:0000313" key="7">
    <source>
        <dbReference type="Proteomes" id="UP000887566"/>
    </source>
</evidence>
<evidence type="ECO:0000256" key="4">
    <source>
        <dbReference type="ARBA" id="ARBA00023242"/>
    </source>
</evidence>